<proteinExistence type="predicted"/>
<sequence length="238" mass="27964">MLERNEQAFLSWKEKNGITESDKYSYYSQYYEERYKKRPMDGLNFLEKMMEHVNPNVGYVVLAHLLAKTEHNVVITTNFDHLLEDALNYYEKALPLVVGHESLAHYITKQITRPTIIKIHRDLLFDPKNTVKDVGVLHEAWEKALDMIFSEFHPIFIGYAGNDRSLMDYLIKNREKFNSGEWKFPYWTLYKSDVVPEGPVKEFLEGVDGYYINCNGFDELMCLMGAEVGYRMPGEEQF</sequence>
<gene>
    <name evidence="1" type="ORF">H9817_09615</name>
</gene>
<feature type="non-terminal residue" evidence="1">
    <location>
        <position position="238"/>
    </location>
</feature>
<accession>A0A9D2DBQ5</accession>
<dbReference type="Pfam" id="PF13289">
    <property type="entry name" value="SIR2_2"/>
    <property type="match status" value="1"/>
</dbReference>
<reference evidence="1" key="1">
    <citation type="journal article" date="2021" name="PeerJ">
        <title>Extensive microbial diversity within the chicken gut microbiome revealed by metagenomics and culture.</title>
        <authorList>
            <person name="Gilroy R."/>
            <person name="Ravi A."/>
            <person name="Getino M."/>
            <person name="Pursley I."/>
            <person name="Horton D.L."/>
            <person name="Alikhan N.F."/>
            <person name="Baker D."/>
            <person name="Gharbi K."/>
            <person name="Hall N."/>
            <person name="Watson M."/>
            <person name="Adriaenssens E.M."/>
            <person name="Foster-Nyarko E."/>
            <person name="Jarju S."/>
            <person name="Secka A."/>
            <person name="Antonio M."/>
            <person name="Oren A."/>
            <person name="Chaudhuri R.R."/>
            <person name="La Ragione R."/>
            <person name="Hildebrand F."/>
            <person name="Pallen M.J."/>
        </authorList>
    </citation>
    <scope>NUCLEOTIDE SEQUENCE</scope>
    <source>
        <strain evidence="1">ChiGjej1B1-13045</strain>
    </source>
</reference>
<reference evidence="1" key="2">
    <citation type="submission" date="2021-04" db="EMBL/GenBank/DDBJ databases">
        <authorList>
            <person name="Gilroy R."/>
        </authorList>
    </citation>
    <scope>NUCLEOTIDE SEQUENCE</scope>
    <source>
        <strain evidence="1">ChiGjej1B1-13045</strain>
    </source>
</reference>
<dbReference type="Gene3D" id="3.40.50.1220">
    <property type="entry name" value="TPP-binding domain"/>
    <property type="match status" value="1"/>
</dbReference>
<dbReference type="SUPFAM" id="SSF52467">
    <property type="entry name" value="DHS-like NAD/FAD-binding domain"/>
    <property type="match status" value="1"/>
</dbReference>
<name>A0A9D2DBQ5_9FIRM</name>
<evidence type="ECO:0000313" key="2">
    <source>
        <dbReference type="Proteomes" id="UP000824017"/>
    </source>
</evidence>
<organism evidence="1 2">
    <name type="scientific">Candidatus Mediterraneibacter stercorigallinarum</name>
    <dbReference type="NCBI Taxonomy" id="2838686"/>
    <lineage>
        <taxon>Bacteria</taxon>
        <taxon>Bacillati</taxon>
        <taxon>Bacillota</taxon>
        <taxon>Clostridia</taxon>
        <taxon>Lachnospirales</taxon>
        <taxon>Lachnospiraceae</taxon>
        <taxon>Mediterraneibacter</taxon>
    </lineage>
</organism>
<dbReference type="AlphaFoldDB" id="A0A9D2DBQ5"/>
<dbReference type="Proteomes" id="UP000824017">
    <property type="component" value="Unassembled WGS sequence"/>
</dbReference>
<comment type="caution">
    <text evidence="1">The sequence shown here is derived from an EMBL/GenBank/DDBJ whole genome shotgun (WGS) entry which is preliminary data.</text>
</comment>
<protein>
    <submittedName>
        <fullName evidence="1">SIR2 family protein</fullName>
    </submittedName>
</protein>
<dbReference type="EMBL" id="DXCD01000246">
    <property type="protein sequence ID" value="HIZ14165.1"/>
    <property type="molecule type" value="Genomic_DNA"/>
</dbReference>
<evidence type="ECO:0000313" key="1">
    <source>
        <dbReference type="EMBL" id="HIZ14165.1"/>
    </source>
</evidence>
<dbReference type="InterPro" id="IPR029035">
    <property type="entry name" value="DHS-like_NAD/FAD-binding_dom"/>
</dbReference>